<evidence type="ECO:0000313" key="18">
    <source>
        <dbReference type="Proteomes" id="UP000053144"/>
    </source>
</evidence>
<dbReference type="PANTHER" id="PTHR18934:SF246">
    <property type="entry name" value="DEXH-BOX ATP-DEPENDENT RNA HELICASE DEXH4, CHLOROPLASTIC-RELATED"/>
    <property type="match status" value="1"/>
</dbReference>
<dbReference type="KEGG" id="var:108344067"/>
<reference evidence="16 19" key="3">
    <citation type="submission" date="2020-05" db="EMBL/GenBank/DDBJ databases">
        <title>Vigna angularis (adzuki bean) Var. LongXiaoDou No. 4 denovo assembly.</title>
        <authorList>
            <person name="Xiang H."/>
        </authorList>
    </citation>
    <scope>NUCLEOTIDE SEQUENCE [LARGE SCALE GENOMIC DNA]</scope>
    <source>
        <tissue evidence="16">Leaf</tissue>
    </source>
</reference>
<dbReference type="SMART" id="SM00847">
    <property type="entry name" value="HA2"/>
    <property type="match status" value="1"/>
</dbReference>
<evidence type="ECO:0000256" key="10">
    <source>
        <dbReference type="ARBA" id="ARBA00022946"/>
    </source>
</evidence>
<sequence>MAPKKNKLKAKAQSGPKLQISAENENRLRRLLLNSARSNPAAVTATATATATTATEDTLTKAQKAKKLKAVYDKLSCEGFTNRQIELALSALREAATFESALDWLCFNLPGNELPLKFSTGTYNYSEGGSVGVISNQPNNSTPAVDPSITTKEDAPESPVLIKRQWNDDTLDSCLPSQADWIRQYVELQEEDESETWEDDIFMGNCAPKKIYEPRPYDVIAKEYLAARLEATKAKEEGKKKRQEQAGHIIRKLKQELAAIGLSDDNLSLEHGHEISSNFKSERASTGHEPVGCFREKTPCDTEGLASDKTAVDGSDLESHSMVEHLVKSGSPVVLAEKNSAQGEFGDVELGGFFLEDDSSSEILPLDILKVHKQEKIRRLSEKNLDKLEGIWKKGDPQKIPKAVLHQLCQKSGWDAPKFDKIVSRGKSFSYTVSILRKASGRGKNRKAGGLVTLQLPDQNETVESAEDAQNKVAAYVLYKLFPEIPVHLPVTEPYAYFILKWMEGESSSNLEDSEKDHRSGFVDSLLNDNSSSATAFVDVTDYKCPEYFDGVYEDKCSTIAHHQQFTQRETNIKEMESADLRQMQHIKMRTPRYQEMLNLRATLPIAGLKGDILQLMKEHDVLVVCGETGSGKTTQVPQFILDEMIESGHGGYCNIICTQPRRIAAISVAERVADERCEPSPGSHGSLIGYQVRLDSARNEKTRLLFCTTGIVLRKLMGDQSLSGITHIIVDEVHERSLLGDFLLIVLKNLIEKQSSKGFRKLKIILMSATVDSSLFSRYFSNCPVVTAEGRTHPVTTYFLEDIYDKIEYRLTSDSAASLTHGTFPRRQILQRDIVKNSRGRKNVVLSAWGDESLLSEGQVNPYFVPSCYELYSEQTQQNMKRLNEDVIDYELLEDLICFIDETCSEGAILVFLPGMSEINYLHDNLVASSQFGGPSSEWIIPLHSTVASSEQKRVFLRPPGNIRKVVIATNIAETSITIDDVIYVIDCGKHKENRYNPQKKLSSMVEDWISQANAMQRRGRAGRVKPGICFCLYTRHRFEKLMRPYQVPEMLRMPLVELCLQIKLLSFGYIKPFLLEALEPPKVEAMDSAISLLYEVGALEGDEELTPLGHHLAKLPVDVLIGKMLLYGAIFGCLSPILSIAAFLSYKSPFVYPKDERQNVERAKLTLLNDKIDGPGNTNDIDRQSDHLLMMTAYKRWQRILTEKGAKAAQKFCSSVFLNSSVMFMIREMRMQFGTLLADIGLITLPKDYQKHGKKIGSLDNWLSDASQPFNIHAHHLSVLKAILCAGLYPNVAAGEQGIVAAALSSIKQSSSSANSRHTVWFDGRREVHIHPSSINSNSKLFQYPFLVFLEKVETNKVFLRDTTVISPYSILLFGGSINVQHQTGQVIIDGWLKLTAPAQVAVLFKELRLALHSIMKELIRKPENATGLNNEIIKSIITLLLEEGSTHQ</sequence>
<dbReference type="CDD" id="cd17917">
    <property type="entry name" value="DEXHc_RHA-like"/>
    <property type="match status" value="1"/>
</dbReference>
<dbReference type="GO" id="GO:0003724">
    <property type="term" value="F:RNA helicase activity"/>
    <property type="evidence" value="ECO:0007669"/>
    <property type="project" value="UniProtKB-EC"/>
</dbReference>
<feature type="compositionally biased region" description="Polar residues" evidence="13">
    <location>
        <begin position="134"/>
        <end position="143"/>
    </location>
</feature>
<keyword evidence="4" id="KW-0934">Plastid</keyword>
<dbReference type="Proteomes" id="UP000053144">
    <property type="component" value="Chromosome 1"/>
</dbReference>
<dbReference type="PROSITE" id="PS51194">
    <property type="entry name" value="HELICASE_CTER"/>
    <property type="match status" value="1"/>
</dbReference>
<evidence type="ECO:0000256" key="6">
    <source>
        <dbReference type="ARBA" id="ARBA00022801"/>
    </source>
</evidence>
<keyword evidence="5" id="KW-0547">Nucleotide-binding</keyword>
<evidence type="ECO:0000256" key="5">
    <source>
        <dbReference type="ARBA" id="ARBA00022741"/>
    </source>
</evidence>
<feature type="region of interest" description="Disordered" evidence="13">
    <location>
        <begin position="1"/>
        <end position="21"/>
    </location>
</feature>
<evidence type="ECO:0000256" key="13">
    <source>
        <dbReference type="SAM" id="MobiDB-lite"/>
    </source>
</evidence>
<keyword evidence="7 16" id="KW-0347">Helicase</keyword>
<gene>
    <name evidence="16" type="ORF">HKW66_Vig0017880</name>
    <name evidence="17" type="ORF">LR48_Vigan01g340000</name>
</gene>
<evidence type="ECO:0000313" key="16">
    <source>
        <dbReference type="EMBL" id="KAG2406966.1"/>
    </source>
</evidence>
<dbReference type="STRING" id="3914.A0A0L9TUJ3"/>
<dbReference type="SMART" id="SM00490">
    <property type="entry name" value="HELICc"/>
    <property type="match status" value="1"/>
</dbReference>
<accession>A0A0L9TUJ3</accession>
<dbReference type="InterPro" id="IPR027417">
    <property type="entry name" value="P-loop_NTPase"/>
</dbReference>
<dbReference type="InterPro" id="IPR014001">
    <property type="entry name" value="Helicase_ATP-bd"/>
</dbReference>
<dbReference type="EC" id="3.6.4.13" evidence="2"/>
<evidence type="ECO:0000256" key="1">
    <source>
        <dbReference type="ARBA" id="ARBA00004229"/>
    </source>
</evidence>
<dbReference type="InterPro" id="IPR048333">
    <property type="entry name" value="HA2_WH"/>
</dbReference>
<evidence type="ECO:0000256" key="4">
    <source>
        <dbReference type="ARBA" id="ARBA00022640"/>
    </source>
</evidence>
<dbReference type="SMART" id="SM00487">
    <property type="entry name" value="DEXDc"/>
    <property type="match status" value="1"/>
</dbReference>
<comment type="similarity">
    <text evidence="12">Belongs to the DExH box helicase family.</text>
</comment>
<evidence type="ECO:0000256" key="9">
    <source>
        <dbReference type="ARBA" id="ARBA00022884"/>
    </source>
</evidence>
<dbReference type="CDD" id="cd18791">
    <property type="entry name" value="SF2_C_RHA"/>
    <property type="match status" value="1"/>
</dbReference>
<dbReference type="EMBL" id="JABFOF010000001">
    <property type="protein sequence ID" value="KAG2406966.1"/>
    <property type="molecule type" value="Genomic_DNA"/>
</dbReference>
<dbReference type="InterPro" id="IPR011545">
    <property type="entry name" value="DEAD/DEAH_box_helicase_dom"/>
</dbReference>
<keyword evidence="9" id="KW-0694">RNA-binding</keyword>
<evidence type="ECO:0000259" key="15">
    <source>
        <dbReference type="PROSITE" id="PS51194"/>
    </source>
</evidence>
<dbReference type="InterPro" id="IPR011709">
    <property type="entry name" value="DEAD-box_helicase_OB_fold"/>
</dbReference>
<feature type="domain" description="Helicase C-terminal" evidence="15">
    <location>
        <begin position="893"/>
        <end position="1068"/>
    </location>
</feature>
<evidence type="ECO:0000256" key="3">
    <source>
        <dbReference type="ARBA" id="ARBA00022528"/>
    </source>
</evidence>
<dbReference type="Pfam" id="PF21010">
    <property type="entry name" value="HA2_C"/>
    <property type="match status" value="1"/>
</dbReference>
<dbReference type="InterPro" id="IPR001650">
    <property type="entry name" value="Helicase_C-like"/>
</dbReference>
<dbReference type="FunFam" id="1.20.120.1080:FF:000002">
    <property type="entry name" value="Putative ATP-dependent RNA helicase DHX36"/>
    <property type="match status" value="1"/>
</dbReference>
<reference evidence="18" key="1">
    <citation type="journal article" date="2015" name="Proc. Natl. Acad. Sci. U.S.A.">
        <title>Genome sequencing of adzuki bean (Vigna angularis) provides insight into high starch and low fat accumulation and domestication.</title>
        <authorList>
            <person name="Yang K."/>
            <person name="Tian Z."/>
            <person name="Chen C."/>
            <person name="Luo L."/>
            <person name="Zhao B."/>
            <person name="Wang Z."/>
            <person name="Yu L."/>
            <person name="Li Y."/>
            <person name="Sun Y."/>
            <person name="Li W."/>
            <person name="Chen Y."/>
            <person name="Li Y."/>
            <person name="Zhang Y."/>
            <person name="Ai D."/>
            <person name="Zhao J."/>
            <person name="Shang C."/>
            <person name="Ma Y."/>
            <person name="Wu B."/>
            <person name="Wang M."/>
            <person name="Gao L."/>
            <person name="Sun D."/>
            <person name="Zhang P."/>
            <person name="Guo F."/>
            <person name="Wang W."/>
            <person name="Li Y."/>
            <person name="Wang J."/>
            <person name="Varshney R.K."/>
            <person name="Wang J."/>
            <person name="Ling H.Q."/>
            <person name="Wan P."/>
        </authorList>
    </citation>
    <scope>NUCLEOTIDE SEQUENCE</scope>
    <source>
        <strain evidence="18">cv. Jingnong 6</strain>
    </source>
</reference>
<dbReference type="GO" id="GO:0009507">
    <property type="term" value="C:chloroplast"/>
    <property type="evidence" value="ECO:0007669"/>
    <property type="project" value="UniProtKB-SubCell"/>
</dbReference>
<dbReference type="InterPro" id="IPR059023">
    <property type="entry name" value="RNA_hel_CTD"/>
</dbReference>
<dbReference type="EMBL" id="CM003371">
    <property type="protein sequence ID" value="KOM33844.1"/>
    <property type="molecule type" value="Genomic_DNA"/>
</dbReference>
<dbReference type="Pfam" id="PF24899">
    <property type="entry name" value="UBA_DHX29"/>
    <property type="match status" value="1"/>
</dbReference>
<protein>
    <recommendedName>
        <fullName evidence="2">RNA helicase</fullName>
        <ecNumber evidence="2">3.6.4.13</ecNumber>
    </recommendedName>
</protein>
<dbReference type="FunFam" id="3.40.50.300:FF:000819">
    <property type="entry name" value="ATP dependent RNA helicase, putative"/>
    <property type="match status" value="1"/>
</dbReference>
<dbReference type="Gene3D" id="1.20.120.1080">
    <property type="match status" value="1"/>
</dbReference>
<dbReference type="FunFam" id="3.40.50.300:FF:000500">
    <property type="entry name" value="ATP-dependent RNA helicase DHX29"/>
    <property type="match status" value="1"/>
</dbReference>
<dbReference type="InterPro" id="IPR007502">
    <property type="entry name" value="Helicase-assoc_dom"/>
</dbReference>
<comment type="catalytic activity">
    <reaction evidence="11">
        <text>ATP + H2O = ADP + phosphate + H(+)</text>
        <dbReference type="Rhea" id="RHEA:13065"/>
        <dbReference type="ChEBI" id="CHEBI:15377"/>
        <dbReference type="ChEBI" id="CHEBI:15378"/>
        <dbReference type="ChEBI" id="CHEBI:30616"/>
        <dbReference type="ChEBI" id="CHEBI:43474"/>
        <dbReference type="ChEBI" id="CHEBI:456216"/>
        <dbReference type="EC" id="3.6.4.13"/>
    </reaction>
</comment>
<keyword evidence="6" id="KW-0378">Hydrolase</keyword>
<evidence type="ECO:0000313" key="19">
    <source>
        <dbReference type="Proteomes" id="UP000743370"/>
    </source>
</evidence>
<dbReference type="Gramene" id="KOM33844">
    <property type="protein sequence ID" value="KOM33844"/>
    <property type="gene ID" value="LR48_Vigan01g340000"/>
</dbReference>
<dbReference type="Pfam" id="PF04408">
    <property type="entry name" value="WHD_HA2"/>
    <property type="match status" value="1"/>
</dbReference>
<dbReference type="GO" id="GO:0003723">
    <property type="term" value="F:RNA binding"/>
    <property type="evidence" value="ECO:0007669"/>
    <property type="project" value="UniProtKB-KW"/>
</dbReference>
<keyword evidence="8" id="KW-0067">ATP-binding</keyword>
<feature type="domain" description="Helicase ATP-binding" evidence="14">
    <location>
        <begin position="614"/>
        <end position="790"/>
    </location>
</feature>
<evidence type="ECO:0000256" key="2">
    <source>
        <dbReference type="ARBA" id="ARBA00012552"/>
    </source>
</evidence>
<evidence type="ECO:0000259" key="14">
    <source>
        <dbReference type="PROSITE" id="PS51192"/>
    </source>
</evidence>
<dbReference type="PANTHER" id="PTHR18934">
    <property type="entry name" value="ATP-DEPENDENT RNA HELICASE"/>
    <property type="match status" value="1"/>
</dbReference>
<comment type="subcellular location">
    <subcellularLocation>
        <location evidence="1">Plastid</location>
        <location evidence="1">Chloroplast</location>
    </subcellularLocation>
</comment>
<evidence type="ECO:0000256" key="12">
    <source>
        <dbReference type="ARBA" id="ARBA00060772"/>
    </source>
</evidence>
<dbReference type="OMA" id="SWFANMS"/>
<dbReference type="SUPFAM" id="SSF52540">
    <property type="entry name" value="P-loop containing nucleoside triphosphate hydrolases"/>
    <property type="match status" value="1"/>
</dbReference>
<evidence type="ECO:0000256" key="8">
    <source>
        <dbReference type="ARBA" id="ARBA00022840"/>
    </source>
</evidence>
<reference evidence="17" key="2">
    <citation type="submission" date="2015-02" db="EMBL/GenBank/DDBJ databases">
        <authorList>
            <person name="Chooi Y.-H."/>
        </authorList>
    </citation>
    <scope>NUCLEOTIDE SEQUENCE</scope>
    <source>
        <tissue evidence="17">Seedling</tissue>
    </source>
</reference>
<dbReference type="Pfam" id="PF26026">
    <property type="entry name" value="RNA_hel_CTD"/>
    <property type="match status" value="1"/>
</dbReference>
<evidence type="ECO:0000256" key="11">
    <source>
        <dbReference type="ARBA" id="ARBA00047984"/>
    </source>
</evidence>
<evidence type="ECO:0000313" key="17">
    <source>
        <dbReference type="EMBL" id="KOM33844.1"/>
    </source>
</evidence>
<evidence type="ECO:0000256" key="7">
    <source>
        <dbReference type="ARBA" id="ARBA00022806"/>
    </source>
</evidence>
<feature type="compositionally biased region" description="Basic residues" evidence="13">
    <location>
        <begin position="1"/>
        <end position="10"/>
    </location>
</feature>
<organism evidence="17 18">
    <name type="scientific">Phaseolus angularis</name>
    <name type="common">Azuki bean</name>
    <name type="synonym">Vigna angularis</name>
    <dbReference type="NCBI Taxonomy" id="3914"/>
    <lineage>
        <taxon>Eukaryota</taxon>
        <taxon>Viridiplantae</taxon>
        <taxon>Streptophyta</taxon>
        <taxon>Embryophyta</taxon>
        <taxon>Tracheophyta</taxon>
        <taxon>Spermatophyta</taxon>
        <taxon>Magnoliopsida</taxon>
        <taxon>eudicotyledons</taxon>
        <taxon>Gunneridae</taxon>
        <taxon>Pentapetalae</taxon>
        <taxon>rosids</taxon>
        <taxon>fabids</taxon>
        <taxon>Fabales</taxon>
        <taxon>Fabaceae</taxon>
        <taxon>Papilionoideae</taxon>
        <taxon>50 kb inversion clade</taxon>
        <taxon>NPAAA clade</taxon>
        <taxon>indigoferoid/millettioid clade</taxon>
        <taxon>Phaseoleae</taxon>
        <taxon>Vigna</taxon>
    </lineage>
</organism>
<dbReference type="Pfam" id="PF00270">
    <property type="entry name" value="DEAD"/>
    <property type="match status" value="1"/>
</dbReference>
<dbReference type="OrthoDB" id="5600252at2759"/>
<proteinExistence type="inferred from homology"/>
<dbReference type="PROSITE" id="PS51192">
    <property type="entry name" value="HELICASE_ATP_BIND_1"/>
    <property type="match status" value="1"/>
</dbReference>
<dbReference type="Gene3D" id="3.40.50.300">
    <property type="entry name" value="P-loop containing nucleotide triphosphate hydrolases"/>
    <property type="match status" value="2"/>
</dbReference>
<dbReference type="GO" id="GO:0016787">
    <property type="term" value="F:hydrolase activity"/>
    <property type="evidence" value="ECO:0007669"/>
    <property type="project" value="UniProtKB-KW"/>
</dbReference>
<name>A0A0L9TUJ3_PHAAN</name>
<keyword evidence="3" id="KW-0150">Chloroplast</keyword>
<feature type="region of interest" description="Disordered" evidence="13">
    <location>
        <begin position="134"/>
        <end position="154"/>
    </location>
</feature>
<dbReference type="InterPro" id="IPR056890">
    <property type="entry name" value="UBA_DHX29-like"/>
</dbReference>
<dbReference type="Pfam" id="PF00271">
    <property type="entry name" value="Helicase_C"/>
    <property type="match status" value="1"/>
</dbReference>
<dbReference type="CDD" id="cd00048">
    <property type="entry name" value="DSRM_SF"/>
    <property type="match status" value="1"/>
</dbReference>
<dbReference type="Proteomes" id="UP000743370">
    <property type="component" value="Unassembled WGS sequence"/>
</dbReference>
<keyword evidence="10" id="KW-0809">Transit peptide</keyword>
<dbReference type="Pfam" id="PF07717">
    <property type="entry name" value="OB_NTP_bind"/>
    <property type="match status" value="1"/>
</dbReference>
<dbReference type="GO" id="GO:0005524">
    <property type="term" value="F:ATP binding"/>
    <property type="evidence" value="ECO:0007669"/>
    <property type="project" value="UniProtKB-KW"/>
</dbReference>
<dbReference type="SUPFAM" id="SSF54768">
    <property type="entry name" value="dsRNA-binding domain-like"/>
    <property type="match status" value="1"/>
</dbReference>